<dbReference type="Gene3D" id="2.60.40.10">
    <property type="entry name" value="Immunoglobulins"/>
    <property type="match status" value="1"/>
</dbReference>
<feature type="chain" id="PRO_5010738406" description="DUF1573 domain-containing protein" evidence="2">
    <location>
        <begin position="23"/>
        <end position="367"/>
    </location>
</feature>
<feature type="compositionally biased region" description="Polar residues" evidence="1">
    <location>
        <begin position="31"/>
        <end position="54"/>
    </location>
</feature>
<dbReference type="AlphaFoldDB" id="A0A1U9NNZ2"/>
<accession>A0A1U9NNZ2</accession>
<dbReference type="Proteomes" id="UP000189674">
    <property type="component" value="Chromosome"/>
</dbReference>
<dbReference type="RefSeq" id="WP_146663301.1">
    <property type="nucleotide sequence ID" value="NZ_CP019791.1"/>
</dbReference>
<feature type="signal peptide" evidence="2">
    <location>
        <begin position="1"/>
        <end position="22"/>
    </location>
</feature>
<dbReference type="EMBL" id="CP019791">
    <property type="protein sequence ID" value="AQT69633.1"/>
    <property type="molecule type" value="Genomic_DNA"/>
</dbReference>
<gene>
    <name evidence="3" type="ORF">STSP2_02827</name>
</gene>
<evidence type="ECO:0000313" key="3">
    <source>
        <dbReference type="EMBL" id="AQT69633.1"/>
    </source>
</evidence>
<proteinExistence type="predicted"/>
<dbReference type="PROSITE" id="PS51257">
    <property type="entry name" value="PROKAR_LIPOPROTEIN"/>
    <property type="match status" value="1"/>
</dbReference>
<keyword evidence="4" id="KW-1185">Reference proteome</keyword>
<dbReference type="Pfam" id="PF07610">
    <property type="entry name" value="DUF1573"/>
    <property type="match status" value="1"/>
</dbReference>
<dbReference type="KEGG" id="alus:STSP2_02827"/>
<keyword evidence="2" id="KW-0732">Signal</keyword>
<evidence type="ECO:0008006" key="5">
    <source>
        <dbReference type="Google" id="ProtNLM"/>
    </source>
</evidence>
<protein>
    <recommendedName>
        <fullName evidence="5">DUF1573 domain-containing protein</fullName>
    </recommendedName>
</protein>
<dbReference type="PANTHER" id="PTHR37833">
    <property type="entry name" value="LIPOPROTEIN-RELATED"/>
    <property type="match status" value="1"/>
</dbReference>
<feature type="region of interest" description="Disordered" evidence="1">
    <location>
        <begin position="31"/>
        <end position="79"/>
    </location>
</feature>
<evidence type="ECO:0000313" key="4">
    <source>
        <dbReference type="Proteomes" id="UP000189674"/>
    </source>
</evidence>
<dbReference type="PANTHER" id="PTHR37833:SF1">
    <property type="entry name" value="SIGNAL PEPTIDE PROTEIN"/>
    <property type="match status" value="1"/>
</dbReference>
<evidence type="ECO:0000256" key="1">
    <source>
        <dbReference type="SAM" id="MobiDB-lite"/>
    </source>
</evidence>
<sequence precursor="true">MRTSHVLSLVIVALLIPAIVGCQEPQAAKSTTVETQSQQQIVSPDQADQTQTDAPATGDTASAEKKDAPNVTVEDNEHNFGIVGPGTVHKTEFEFKNTGSKPLKVIDIKSTCSCTVPALKKKTYEPGESGKFSVTYTASEHEGTDKKHLYILSNDPDEPRKQVTIQAKIELDIEYGPQRMNLSLKEDNAGIPNITLKSKDGEKFAVKSFSTVRDVITANLDPDKKASEFTIKPKVNLEKLSKNLTGSITLTLDHPTTKRLRIFYTTQPLFEVTPARIIFQNAQRGETMKRTILIKSNYAENLKVESVESRDGQIEVVNRKSLGDRAQLEVEFTAPEDNKGRFFSDKLTINLENGEKLEINASGWIKK</sequence>
<dbReference type="InterPro" id="IPR011467">
    <property type="entry name" value="DUF1573"/>
</dbReference>
<organism evidence="3 4">
    <name type="scientific">Anaerohalosphaera lusitana</name>
    <dbReference type="NCBI Taxonomy" id="1936003"/>
    <lineage>
        <taxon>Bacteria</taxon>
        <taxon>Pseudomonadati</taxon>
        <taxon>Planctomycetota</taxon>
        <taxon>Phycisphaerae</taxon>
        <taxon>Sedimentisphaerales</taxon>
        <taxon>Anaerohalosphaeraceae</taxon>
        <taxon>Anaerohalosphaera</taxon>
    </lineage>
</organism>
<dbReference type="STRING" id="1936003.STSP2_02827"/>
<dbReference type="OrthoDB" id="273711at2"/>
<reference evidence="4" key="1">
    <citation type="submission" date="2017-02" db="EMBL/GenBank/DDBJ databases">
        <title>Comparative genomics and description of representatives of a novel lineage of planctomycetes thriving in anoxic sediments.</title>
        <authorList>
            <person name="Spring S."/>
            <person name="Bunk B."/>
            <person name="Sproer C."/>
        </authorList>
    </citation>
    <scope>NUCLEOTIDE SEQUENCE [LARGE SCALE GENOMIC DNA]</scope>
    <source>
        <strain evidence="4">ST-NAGAB-D1</strain>
    </source>
</reference>
<name>A0A1U9NNZ2_9BACT</name>
<evidence type="ECO:0000256" key="2">
    <source>
        <dbReference type="SAM" id="SignalP"/>
    </source>
</evidence>
<dbReference type="InterPro" id="IPR013783">
    <property type="entry name" value="Ig-like_fold"/>
</dbReference>